<evidence type="ECO:0000256" key="1">
    <source>
        <dbReference type="ARBA" id="ARBA00004328"/>
    </source>
</evidence>
<feature type="domain" description="Phage capsid-like C-terminal" evidence="2">
    <location>
        <begin position="161"/>
        <end position="476"/>
    </location>
</feature>
<evidence type="ECO:0000313" key="4">
    <source>
        <dbReference type="Proteomes" id="UP001152755"/>
    </source>
</evidence>
<reference evidence="3" key="1">
    <citation type="submission" date="2022-08" db="EMBL/GenBank/DDBJ databases">
        <title>Genome analysis of Corynebacteriales strain.</title>
        <authorList>
            <person name="Lee S.D."/>
        </authorList>
    </citation>
    <scope>NUCLEOTIDE SEQUENCE</scope>
    <source>
        <strain evidence="3">D3-21</strain>
    </source>
</reference>
<protein>
    <submittedName>
        <fullName evidence="3">Phage major capsid protein</fullName>
    </submittedName>
</protein>
<dbReference type="AlphaFoldDB" id="A0A9X4RCG8"/>
<comment type="subcellular location">
    <subcellularLocation>
        <location evidence="1">Virion</location>
    </subcellularLocation>
</comment>
<dbReference type="Pfam" id="PF05065">
    <property type="entry name" value="Phage_capsid"/>
    <property type="match status" value="1"/>
</dbReference>
<proteinExistence type="predicted"/>
<sequence>MPDALALKTRGRELAEAVKTVMNDAELTGAQKSERLEAIQKDLEAHEVDVKNSEMAANVRAKLGISGDAFVDADNLEQKGYRARSLGEQAVAHPDYKSVVEALGGAKGLGAKGEFRKSFEIGTKDASVGGNLMGDALNGTTAAAPLAAGSLFLPGTAGQAVMPNFLPGIVDMRFFPLTIADLMPSGGTDSPVISYLKEASWTDNAAAVAEGGTFPASSNQLARVEAQVGKVANLITVTDEMIRDAPQFFSFVQNRLTFGVQRQEEVQLLAGAGAPGVGGLLSFQSGFTQGTTGLTALTNVSFPAPGTPGSGTTAATVASITPGRQIKGASTGVYPTASAIAEGLMESTTDIYLNSWFVPDALIMNPYDWQIVRLGKDANGQYFGGSFFGADYGNMRGSGPSQSLWGQRVVVTPAIPQGIVLNGNFREACQIFRREGITVQMTNSDSTDFQNGLVKVRAEERLGLACYRPGAFEVIQITNG</sequence>
<dbReference type="EMBL" id="JANRHA010000001">
    <property type="protein sequence ID" value="MDG3013553.1"/>
    <property type="molecule type" value="Genomic_DNA"/>
</dbReference>
<accession>A0A9X4RCG8</accession>
<evidence type="ECO:0000313" key="3">
    <source>
        <dbReference type="EMBL" id="MDG3013553.1"/>
    </source>
</evidence>
<evidence type="ECO:0000259" key="2">
    <source>
        <dbReference type="Pfam" id="PF05065"/>
    </source>
</evidence>
<dbReference type="NCBIfam" id="TIGR01554">
    <property type="entry name" value="major_cap_HK97"/>
    <property type="match status" value="1"/>
</dbReference>
<dbReference type="Gene3D" id="3.30.2400.10">
    <property type="entry name" value="Major capsid protein gp5"/>
    <property type="match status" value="1"/>
</dbReference>
<comment type="caution">
    <text evidence="3">The sequence shown here is derived from an EMBL/GenBank/DDBJ whole genome shotgun (WGS) entry which is preliminary data.</text>
</comment>
<dbReference type="InterPro" id="IPR024455">
    <property type="entry name" value="Phage_capsid"/>
</dbReference>
<name>A0A9X4RCG8_9ACTN</name>
<dbReference type="InterPro" id="IPR054612">
    <property type="entry name" value="Phage_capsid-like_C"/>
</dbReference>
<dbReference type="RefSeq" id="WP_332519142.1">
    <property type="nucleotide sequence ID" value="NZ_JANRHA010000001.1"/>
</dbReference>
<gene>
    <name evidence="3" type="ORF">NVS88_03155</name>
</gene>
<dbReference type="Proteomes" id="UP001152755">
    <property type="component" value="Unassembled WGS sequence"/>
</dbReference>
<keyword evidence="4" id="KW-1185">Reference proteome</keyword>
<dbReference type="Gene3D" id="3.30.2320.10">
    <property type="entry name" value="hypothetical protein PF0899 domain"/>
    <property type="match status" value="1"/>
</dbReference>
<organism evidence="3 4">
    <name type="scientific">Speluncibacter jeojiensis</name>
    <dbReference type="NCBI Taxonomy" id="2710754"/>
    <lineage>
        <taxon>Bacteria</taxon>
        <taxon>Bacillati</taxon>
        <taxon>Actinomycetota</taxon>
        <taxon>Actinomycetes</taxon>
        <taxon>Mycobacteriales</taxon>
        <taxon>Speluncibacteraceae</taxon>
        <taxon>Speluncibacter</taxon>
    </lineage>
</organism>
<dbReference type="SUPFAM" id="SSF56563">
    <property type="entry name" value="Major capsid protein gp5"/>
    <property type="match status" value="1"/>
</dbReference>